<dbReference type="SUPFAM" id="SSF141868">
    <property type="entry name" value="EAL domain-like"/>
    <property type="match status" value="1"/>
</dbReference>
<dbReference type="InterPro" id="IPR050706">
    <property type="entry name" value="Cyclic-di-GMP_PDE-like"/>
</dbReference>
<protein>
    <submittedName>
        <fullName evidence="2">Diguanylate phosphodiesterase</fullName>
    </submittedName>
</protein>
<name>A0A486SR26_KLEPN</name>
<sequence>MAQVNAQMRPHFSKLPDGFHIGLNISVSYINAPTFIDDCLHYQRGFEGKAVKLMLEITEQEPLLLNGAVVDKLNTLHSRGFSVALDDFGTGYSGLSCLHELIFDYIKIDQSFVGRVTGEAPASKLLDCVIEMARTLSLRIIAEGVETEAQRDYLNRQNIHLLQGYYFWKPMPYLALVMLLLSKPKARIVEE</sequence>
<dbReference type="EMBL" id="CAAHDB010000008">
    <property type="protein sequence ID" value="VGM15887.1"/>
    <property type="molecule type" value="Genomic_DNA"/>
</dbReference>
<organism evidence="2">
    <name type="scientific">Klebsiella pneumoniae</name>
    <dbReference type="NCBI Taxonomy" id="573"/>
    <lineage>
        <taxon>Bacteria</taxon>
        <taxon>Pseudomonadati</taxon>
        <taxon>Pseudomonadota</taxon>
        <taxon>Gammaproteobacteria</taxon>
        <taxon>Enterobacterales</taxon>
        <taxon>Enterobacteriaceae</taxon>
        <taxon>Klebsiella/Raoultella group</taxon>
        <taxon>Klebsiella</taxon>
        <taxon>Klebsiella pneumoniae complex</taxon>
    </lineage>
</organism>
<dbReference type="GO" id="GO:0071111">
    <property type="term" value="F:cyclic-guanylate-specific phosphodiesterase activity"/>
    <property type="evidence" value="ECO:0007669"/>
    <property type="project" value="InterPro"/>
</dbReference>
<dbReference type="InterPro" id="IPR001633">
    <property type="entry name" value="EAL_dom"/>
</dbReference>
<dbReference type="AlphaFoldDB" id="A0A486SR26"/>
<dbReference type="InterPro" id="IPR035919">
    <property type="entry name" value="EAL_sf"/>
</dbReference>
<proteinExistence type="predicted"/>
<dbReference type="PANTHER" id="PTHR33121">
    <property type="entry name" value="CYCLIC DI-GMP PHOSPHODIESTERASE PDEF"/>
    <property type="match status" value="1"/>
</dbReference>
<dbReference type="CDD" id="cd01948">
    <property type="entry name" value="EAL"/>
    <property type="match status" value="1"/>
</dbReference>
<dbReference type="PANTHER" id="PTHR33121:SF81">
    <property type="entry name" value="CYCLIC DI-GMP PHOSPHODIESTERASE PDEB-RELATED"/>
    <property type="match status" value="1"/>
</dbReference>
<gene>
    <name evidence="2" type="primary">ycgG_5</name>
    <name evidence="2" type="ORF">SAMEA4873655_02907</name>
</gene>
<dbReference type="Pfam" id="PF00563">
    <property type="entry name" value="EAL"/>
    <property type="match status" value="1"/>
</dbReference>
<feature type="domain" description="EAL" evidence="1">
    <location>
        <begin position="1"/>
        <end position="184"/>
    </location>
</feature>
<evidence type="ECO:0000259" key="1">
    <source>
        <dbReference type="PROSITE" id="PS50883"/>
    </source>
</evidence>
<evidence type="ECO:0000313" key="2">
    <source>
        <dbReference type="EMBL" id="VGM15887.1"/>
    </source>
</evidence>
<dbReference type="Gene3D" id="3.20.20.450">
    <property type="entry name" value="EAL domain"/>
    <property type="match status" value="1"/>
</dbReference>
<dbReference type="SMART" id="SM00052">
    <property type="entry name" value="EAL"/>
    <property type="match status" value="1"/>
</dbReference>
<reference evidence="2" key="1">
    <citation type="submission" date="2019-03" db="EMBL/GenBank/DDBJ databases">
        <authorList>
            <consortium name="Pathogen Informatics"/>
        </authorList>
    </citation>
    <scope>NUCLEOTIDE SEQUENCE</scope>
    <source>
        <strain evidence="2">5012STDY7626459</strain>
    </source>
</reference>
<accession>A0A486SR26</accession>
<dbReference type="PROSITE" id="PS50883">
    <property type="entry name" value="EAL"/>
    <property type="match status" value="1"/>
</dbReference>